<dbReference type="Proteomes" id="UP001153678">
    <property type="component" value="Unassembled WGS sequence"/>
</dbReference>
<proteinExistence type="predicted"/>
<evidence type="ECO:0000313" key="2">
    <source>
        <dbReference type="EMBL" id="CAI2184986.1"/>
    </source>
</evidence>
<evidence type="ECO:0000313" key="3">
    <source>
        <dbReference type="Proteomes" id="UP001153678"/>
    </source>
</evidence>
<dbReference type="AlphaFoldDB" id="A0A9W4SY87"/>
<accession>A0A9W4SY87</accession>
<evidence type="ECO:0000256" key="1">
    <source>
        <dbReference type="SAM" id="MobiDB-lite"/>
    </source>
</evidence>
<organism evidence="2 3">
    <name type="scientific">Funneliformis geosporum</name>
    <dbReference type="NCBI Taxonomy" id="1117311"/>
    <lineage>
        <taxon>Eukaryota</taxon>
        <taxon>Fungi</taxon>
        <taxon>Fungi incertae sedis</taxon>
        <taxon>Mucoromycota</taxon>
        <taxon>Glomeromycotina</taxon>
        <taxon>Glomeromycetes</taxon>
        <taxon>Glomerales</taxon>
        <taxon>Glomeraceae</taxon>
        <taxon>Funneliformis</taxon>
    </lineage>
</organism>
<name>A0A9W4SY87_9GLOM</name>
<protein>
    <submittedName>
        <fullName evidence="2">15670_t:CDS:1</fullName>
    </submittedName>
</protein>
<feature type="region of interest" description="Disordered" evidence="1">
    <location>
        <begin position="110"/>
        <end position="138"/>
    </location>
</feature>
<reference evidence="2" key="1">
    <citation type="submission" date="2022-08" db="EMBL/GenBank/DDBJ databases">
        <authorList>
            <person name="Kallberg Y."/>
            <person name="Tangrot J."/>
            <person name="Rosling A."/>
        </authorList>
    </citation>
    <scope>NUCLEOTIDE SEQUENCE</scope>
    <source>
        <strain evidence="2">Wild A</strain>
    </source>
</reference>
<dbReference type="EMBL" id="CAMKVN010003546">
    <property type="protein sequence ID" value="CAI2184986.1"/>
    <property type="molecule type" value="Genomic_DNA"/>
</dbReference>
<dbReference type="OrthoDB" id="2375007at2759"/>
<sequence>TFTRYKQQYLEELNYTYLYIGTANTVNDALRNLIFSIRYNIGFDESPVVVRQNIYNTFILIRGFALDPLNILYQISETTSISPSVTSDDTGSIISSDIFNNQLSNNILPFGSKPSNDNEASNEPTGSKEIDTAENEEDDILAINKTHQTTIKNNN</sequence>
<comment type="caution">
    <text evidence="2">The sequence shown here is derived from an EMBL/GenBank/DDBJ whole genome shotgun (WGS) entry which is preliminary data.</text>
</comment>
<gene>
    <name evidence="2" type="ORF">FWILDA_LOCUS11852</name>
</gene>
<feature type="non-terminal residue" evidence="2">
    <location>
        <position position="155"/>
    </location>
</feature>
<feature type="compositionally biased region" description="Polar residues" evidence="1">
    <location>
        <begin position="110"/>
        <end position="125"/>
    </location>
</feature>
<keyword evidence="3" id="KW-1185">Reference proteome</keyword>